<keyword evidence="6" id="KW-0547">Nucleotide-binding</keyword>
<dbReference type="NCBIfam" id="TIGR02039">
    <property type="entry name" value="CysD"/>
    <property type="match status" value="1"/>
</dbReference>
<evidence type="ECO:0000256" key="4">
    <source>
        <dbReference type="ARBA" id="ARBA00022679"/>
    </source>
</evidence>
<dbReference type="InterPro" id="IPR050128">
    <property type="entry name" value="Sulfate_adenylyltrnsfr_sub2"/>
</dbReference>
<evidence type="ECO:0000313" key="13">
    <source>
        <dbReference type="Proteomes" id="UP000276899"/>
    </source>
</evidence>
<evidence type="ECO:0000256" key="2">
    <source>
        <dbReference type="ARBA" id="ARBA00012391"/>
    </source>
</evidence>
<keyword evidence="5 12" id="KW-0548">Nucleotidyltransferase</keyword>
<dbReference type="NCBIfam" id="NF003587">
    <property type="entry name" value="PRK05253.1"/>
    <property type="match status" value="1"/>
</dbReference>
<dbReference type="InterPro" id="IPR002500">
    <property type="entry name" value="PAPS_reduct_dom"/>
</dbReference>
<evidence type="ECO:0000256" key="1">
    <source>
        <dbReference type="ARBA" id="ARBA00008885"/>
    </source>
</evidence>
<gene>
    <name evidence="12" type="primary">cysD</name>
    <name evidence="12" type="ORF">NCTC11923_02329</name>
</gene>
<comment type="similarity">
    <text evidence="1">Belongs to the PAPS reductase family. CysD subfamily.</text>
</comment>
<protein>
    <recommendedName>
        <fullName evidence="3">Sulfate adenylyltransferase subunit 2</fullName>
        <ecNumber evidence="2">2.7.7.4</ecNumber>
    </recommendedName>
    <alternativeName>
        <fullName evidence="8">ATP-sulfurylase small subunit</fullName>
    </alternativeName>
    <alternativeName>
        <fullName evidence="9">Sulfate adenylate transferase</fullName>
    </alternativeName>
</protein>
<evidence type="ECO:0000256" key="10">
    <source>
        <dbReference type="SAM" id="MobiDB-lite"/>
    </source>
</evidence>
<keyword evidence="7" id="KW-0067">ATP-binding</keyword>
<dbReference type="KEGG" id="asla:NCTC11923_02329"/>
<evidence type="ECO:0000256" key="7">
    <source>
        <dbReference type="ARBA" id="ARBA00022840"/>
    </source>
</evidence>
<evidence type="ECO:0000259" key="11">
    <source>
        <dbReference type="Pfam" id="PF01507"/>
    </source>
</evidence>
<evidence type="ECO:0000256" key="9">
    <source>
        <dbReference type="ARBA" id="ARBA00031812"/>
    </source>
</evidence>
<dbReference type="GO" id="GO:0005524">
    <property type="term" value="F:ATP binding"/>
    <property type="evidence" value="ECO:0007669"/>
    <property type="project" value="UniProtKB-KW"/>
</dbReference>
<dbReference type="Gene3D" id="3.40.50.620">
    <property type="entry name" value="HUPs"/>
    <property type="match status" value="1"/>
</dbReference>
<accession>A0A448KFB5</accession>
<dbReference type="InterPro" id="IPR014729">
    <property type="entry name" value="Rossmann-like_a/b/a_fold"/>
</dbReference>
<dbReference type="RefSeq" id="WP_026427952.1">
    <property type="nucleotide sequence ID" value="NZ_LR134363.1"/>
</dbReference>
<dbReference type="Pfam" id="PF01507">
    <property type="entry name" value="PAPS_reduct"/>
    <property type="match status" value="1"/>
</dbReference>
<evidence type="ECO:0000256" key="5">
    <source>
        <dbReference type="ARBA" id="ARBA00022695"/>
    </source>
</evidence>
<dbReference type="EMBL" id="LR134363">
    <property type="protein sequence ID" value="VEG75657.1"/>
    <property type="molecule type" value="Genomic_DNA"/>
</dbReference>
<organism evidence="12 13">
    <name type="scientific">Actinomyces slackii</name>
    <dbReference type="NCBI Taxonomy" id="52774"/>
    <lineage>
        <taxon>Bacteria</taxon>
        <taxon>Bacillati</taxon>
        <taxon>Actinomycetota</taxon>
        <taxon>Actinomycetes</taxon>
        <taxon>Actinomycetales</taxon>
        <taxon>Actinomycetaceae</taxon>
        <taxon>Actinomyces</taxon>
    </lineage>
</organism>
<dbReference type="GO" id="GO:0000103">
    <property type="term" value="P:sulfate assimilation"/>
    <property type="evidence" value="ECO:0007669"/>
    <property type="project" value="InterPro"/>
</dbReference>
<name>A0A448KFB5_9ACTO</name>
<feature type="region of interest" description="Disordered" evidence="10">
    <location>
        <begin position="318"/>
        <end position="338"/>
    </location>
</feature>
<dbReference type="SUPFAM" id="SSF52402">
    <property type="entry name" value="Adenine nucleotide alpha hydrolases-like"/>
    <property type="match status" value="1"/>
</dbReference>
<dbReference type="PANTHER" id="PTHR43196">
    <property type="entry name" value="SULFATE ADENYLYLTRANSFERASE SUBUNIT 2"/>
    <property type="match status" value="1"/>
</dbReference>
<sequence>MNTILTAPTDHPLTGPDALDPTGPDGSPAAHEPHAPVLAPDGGLDHLDALEAEAILVIREIAAECRRPVLLFSGGKDSVVMLHLARKAFWPAPIPFPVLHVDTGHNFPEVLDYRDATAQRFGVRLVVASVQDYIDDGRLRERSDGTRNPLQTIPLLDAIEEGGFDGVFGGGRRDEDKARAKERIVSLRDEFGQWDPRNQRPELWSLFNPRHRPGEHVRAFPLSNWTELEVWRYIDREDIELPSLYYAHEREVFQRDGMWLAASAVTAPRAGEEVVTRTVRYRTVGDMSCTGAVESAAASNHEITLEVAASTLTERGATRADDRLSEAAMEDRKKEGYF</sequence>
<evidence type="ECO:0000256" key="3">
    <source>
        <dbReference type="ARBA" id="ARBA00022004"/>
    </source>
</evidence>
<dbReference type="PANTHER" id="PTHR43196:SF1">
    <property type="entry name" value="SULFATE ADENYLYLTRANSFERASE SUBUNIT 2"/>
    <property type="match status" value="1"/>
</dbReference>
<dbReference type="STRING" id="1278298.GCA_000428685_01319"/>
<dbReference type="Proteomes" id="UP000276899">
    <property type="component" value="Chromosome"/>
</dbReference>
<evidence type="ECO:0000256" key="6">
    <source>
        <dbReference type="ARBA" id="ARBA00022741"/>
    </source>
</evidence>
<feature type="region of interest" description="Disordered" evidence="10">
    <location>
        <begin position="1"/>
        <end position="40"/>
    </location>
</feature>
<reference evidence="12 13" key="1">
    <citation type="submission" date="2018-12" db="EMBL/GenBank/DDBJ databases">
        <authorList>
            <consortium name="Pathogen Informatics"/>
        </authorList>
    </citation>
    <scope>NUCLEOTIDE SEQUENCE [LARGE SCALE GENOMIC DNA]</scope>
    <source>
        <strain evidence="12 13">NCTC11923</strain>
    </source>
</reference>
<dbReference type="AlphaFoldDB" id="A0A448KFB5"/>
<dbReference type="PIRSF" id="PIRSF002936">
    <property type="entry name" value="CysDAde_trans"/>
    <property type="match status" value="1"/>
</dbReference>
<dbReference type="InterPro" id="IPR011784">
    <property type="entry name" value="SO4_adenylTrfase_ssu"/>
</dbReference>
<dbReference type="EC" id="2.7.7.4" evidence="2"/>
<keyword evidence="4 12" id="KW-0808">Transferase</keyword>
<dbReference type="GO" id="GO:0004781">
    <property type="term" value="F:sulfate adenylyltransferase (ATP) activity"/>
    <property type="evidence" value="ECO:0007669"/>
    <property type="project" value="UniProtKB-EC"/>
</dbReference>
<feature type="domain" description="Phosphoadenosine phosphosulphate reductase" evidence="11">
    <location>
        <begin position="68"/>
        <end position="291"/>
    </location>
</feature>
<evidence type="ECO:0000313" key="12">
    <source>
        <dbReference type="EMBL" id="VEG75657.1"/>
    </source>
</evidence>
<proteinExistence type="inferred from homology"/>
<evidence type="ECO:0000256" key="8">
    <source>
        <dbReference type="ARBA" id="ARBA00030256"/>
    </source>
</evidence>
<keyword evidence="13" id="KW-1185">Reference proteome</keyword>